<dbReference type="KEGG" id="pnl:PNK_1851"/>
<keyword evidence="7" id="KW-0645">Protease</keyword>
<protein>
    <recommendedName>
        <fullName evidence="4 7">Signal peptidase I</fullName>
        <ecNumber evidence="3 7">3.4.21.89</ecNumber>
    </recommendedName>
</protein>
<reference evidence="10" key="1">
    <citation type="submission" date="2015-09" db="EMBL/GenBank/DDBJ databases">
        <authorList>
            <person name="Bertelli C."/>
        </authorList>
    </citation>
    <scope>NUCLEOTIDE SEQUENCE [LARGE SCALE GENOMIC DNA]</scope>
    <source>
        <strain evidence="10">KNic</strain>
    </source>
</reference>
<keyword evidence="5 7" id="KW-0378">Hydrolase</keyword>
<dbReference type="InParanoid" id="A0A0U5ETE5"/>
<keyword evidence="7" id="KW-0812">Transmembrane</keyword>
<evidence type="ECO:0000256" key="5">
    <source>
        <dbReference type="ARBA" id="ARBA00022801"/>
    </source>
</evidence>
<dbReference type="PATRIC" id="fig|389348.3.peg.2078"/>
<gene>
    <name evidence="9" type="primary">lepB</name>
    <name evidence="9" type="ORF">PNK_1851</name>
</gene>
<dbReference type="InterPro" id="IPR019533">
    <property type="entry name" value="Peptidase_S26"/>
</dbReference>
<evidence type="ECO:0000256" key="6">
    <source>
        <dbReference type="PIRSR" id="PIRSR600223-1"/>
    </source>
</evidence>
<dbReference type="CDD" id="cd06530">
    <property type="entry name" value="S26_SPase_I"/>
    <property type="match status" value="1"/>
</dbReference>
<feature type="active site" evidence="6">
    <location>
        <position position="110"/>
    </location>
</feature>
<dbReference type="Proteomes" id="UP000069902">
    <property type="component" value="Chromosome cPNK"/>
</dbReference>
<keyword evidence="7" id="KW-0472">Membrane</keyword>
<dbReference type="STRING" id="389348.PNK_1851"/>
<evidence type="ECO:0000256" key="3">
    <source>
        <dbReference type="ARBA" id="ARBA00013208"/>
    </source>
</evidence>
<evidence type="ECO:0000256" key="4">
    <source>
        <dbReference type="ARBA" id="ARBA00019232"/>
    </source>
</evidence>
<evidence type="ECO:0000256" key="7">
    <source>
        <dbReference type="RuleBase" id="RU362042"/>
    </source>
</evidence>
<feature type="transmembrane region" description="Helical" evidence="7">
    <location>
        <begin position="82"/>
        <end position="101"/>
    </location>
</feature>
<feature type="domain" description="Peptidase S26" evidence="8">
    <location>
        <begin position="80"/>
        <end position="198"/>
    </location>
</feature>
<dbReference type="GO" id="GO:0004252">
    <property type="term" value="F:serine-type endopeptidase activity"/>
    <property type="evidence" value="ECO:0007669"/>
    <property type="project" value="InterPro"/>
</dbReference>
<dbReference type="GO" id="GO:0009003">
    <property type="term" value="F:signal peptidase activity"/>
    <property type="evidence" value="ECO:0007669"/>
    <property type="project" value="UniProtKB-EC"/>
</dbReference>
<dbReference type="RefSeq" id="WP_158021774.1">
    <property type="nucleotide sequence ID" value="NZ_LN879502.1"/>
</dbReference>
<dbReference type="EMBL" id="LN879502">
    <property type="protein sequence ID" value="CUI17457.1"/>
    <property type="molecule type" value="Genomic_DNA"/>
</dbReference>
<evidence type="ECO:0000313" key="10">
    <source>
        <dbReference type="Proteomes" id="UP000069902"/>
    </source>
</evidence>
<feature type="domain" description="Peptidase S26" evidence="8">
    <location>
        <begin position="476"/>
        <end position="582"/>
    </location>
</feature>
<dbReference type="Gene3D" id="2.10.109.10">
    <property type="entry name" value="Umud Fragment, subunit A"/>
    <property type="match status" value="2"/>
</dbReference>
<dbReference type="AlphaFoldDB" id="A0A0U5ETE5"/>
<dbReference type="PROSITE" id="PS00761">
    <property type="entry name" value="SPASE_I_3"/>
    <property type="match status" value="1"/>
</dbReference>
<feature type="transmembrane region" description="Helical" evidence="7">
    <location>
        <begin position="604"/>
        <end position="620"/>
    </location>
</feature>
<dbReference type="InterPro" id="IPR036286">
    <property type="entry name" value="LexA/Signal_pep-like_sf"/>
</dbReference>
<sequence length="635" mass="73294">MSEKSYSLSKAHQILKTTYDAYKHKGKQLSADRLAFVESRLEALDQAIQRKDREEVNKLASEVEAFGQTHFKKSSWDYIKEVVLAIMVALLIAIVVRQMWFELYEIPTGSMRPTFKEQDHLTVTKTTFGLNIPLETAHFYFNPNLVQRTSVVIWSGDGVPHLDSDSTFMKIFPYTKRYIKRCMGKPGDTLYFYGGKIFGMDKDGNDLVELRNSPHLIKLDHVPFTNFEGRRSYVQDPQTKRVSQALFHHFNQFAGRYRFMHNAINAEVFNGKEWIKDNPIAQRKAHDKIQTYSDLWGIRNTAVARLLTKEQVEKLTPFSVDEMEEGKLYLELRHTPSLAYPQPVLSEYFGAAIMGYSTVIPLQEHHLKALMDSMYTCRFHVQNGKAFSYRLDSDRGPSQISPSFPQVPNGTYEFYYGQALSIGFGGIATALPQDHPLYSHQPSHIQQLFNVGIEMNTQIEPRSRNQPFFPNRYVYFRDGDLYAMGGKLMDKADPYLESFHKREQQREKVSTEQHPYVAFKDYGAPLKETGELDKEFLRTFGFTIPEGHYLMLGDNHAMSQDSRSFGPVPQSNLQGSPSLIIWPPGERWGIPNQKPYPLLTVPRVIVWSIVALIGLLWWLIRNHNRTKPVFKKIDF</sequence>
<organism evidence="9 10">
    <name type="scientific">Candidatus Protochlamydia naegleriophila</name>
    <dbReference type="NCBI Taxonomy" id="389348"/>
    <lineage>
        <taxon>Bacteria</taxon>
        <taxon>Pseudomonadati</taxon>
        <taxon>Chlamydiota</taxon>
        <taxon>Chlamydiia</taxon>
        <taxon>Parachlamydiales</taxon>
        <taxon>Parachlamydiaceae</taxon>
        <taxon>Candidatus Protochlamydia</taxon>
    </lineage>
</organism>
<dbReference type="GO" id="GO:0006465">
    <property type="term" value="P:signal peptide processing"/>
    <property type="evidence" value="ECO:0007669"/>
    <property type="project" value="InterPro"/>
</dbReference>
<keyword evidence="10" id="KW-1185">Reference proteome</keyword>
<dbReference type="PANTHER" id="PTHR43390">
    <property type="entry name" value="SIGNAL PEPTIDASE I"/>
    <property type="match status" value="1"/>
</dbReference>
<dbReference type="InterPro" id="IPR019758">
    <property type="entry name" value="Pept_S26A_signal_pept_1_CS"/>
</dbReference>
<dbReference type="Pfam" id="PF10502">
    <property type="entry name" value="Peptidase_S26"/>
    <property type="match status" value="2"/>
</dbReference>
<dbReference type="NCBIfam" id="TIGR02227">
    <property type="entry name" value="sigpep_I_bact"/>
    <property type="match status" value="2"/>
</dbReference>
<dbReference type="SUPFAM" id="SSF51306">
    <property type="entry name" value="LexA/Signal peptidase"/>
    <property type="match status" value="1"/>
</dbReference>
<feature type="active site" evidence="6">
    <location>
        <position position="180"/>
    </location>
</feature>
<evidence type="ECO:0000313" key="9">
    <source>
        <dbReference type="EMBL" id="CUI17457.1"/>
    </source>
</evidence>
<dbReference type="EC" id="3.4.21.89" evidence="3 7"/>
<name>A0A0U5ETE5_9BACT</name>
<keyword evidence="7" id="KW-1133">Transmembrane helix</keyword>
<evidence type="ECO:0000256" key="2">
    <source>
        <dbReference type="ARBA" id="ARBA00009370"/>
    </source>
</evidence>
<comment type="catalytic activity">
    <reaction evidence="1 7">
        <text>Cleavage of hydrophobic, N-terminal signal or leader sequences from secreted and periplasmic proteins.</text>
        <dbReference type="EC" id="3.4.21.89"/>
    </reaction>
</comment>
<comment type="caution">
    <text evidence="7">Lacks conserved residue(s) required for the propagation of feature annotation.</text>
</comment>
<proteinExistence type="inferred from homology"/>
<evidence type="ECO:0000259" key="8">
    <source>
        <dbReference type="Pfam" id="PF10502"/>
    </source>
</evidence>
<comment type="subcellular location">
    <subcellularLocation>
        <location evidence="7">Membrane</location>
        <topology evidence="7">Single-pass type II membrane protein</topology>
    </subcellularLocation>
</comment>
<accession>A0A0U5ETE5</accession>
<comment type="similarity">
    <text evidence="2 7">Belongs to the peptidase S26 family.</text>
</comment>
<dbReference type="InterPro" id="IPR000223">
    <property type="entry name" value="Pept_S26A_signal_pept_1"/>
</dbReference>
<dbReference type="GO" id="GO:0016020">
    <property type="term" value="C:membrane"/>
    <property type="evidence" value="ECO:0007669"/>
    <property type="project" value="UniProtKB-SubCell"/>
</dbReference>
<dbReference type="PANTHER" id="PTHR43390:SF1">
    <property type="entry name" value="CHLOROPLAST PROCESSING PEPTIDASE"/>
    <property type="match status" value="1"/>
</dbReference>
<evidence type="ECO:0000256" key="1">
    <source>
        <dbReference type="ARBA" id="ARBA00000677"/>
    </source>
</evidence>
<dbReference type="PRINTS" id="PR00727">
    <property type="entry name" value="LEADERPTASE"/>
</dbReference>